<sequence>MHGHTNTVRETNNTVRGYTNPGRDANNKVRGYPNPVHDAYITVRGYTNPGRDANNTLRGYTNPVRDANLTVRGYPNPVREANNILRGYTNPVWDANITEVLNSQLGHFPQVWAFPVTQFHKSNNGFNPVYGSQHLEQPSKYVLPPRMSEDIIYKADKLNLFKHKKPFKSLNDVEGIGETPKESNTLMLKNRLEDYPDYSPPVEDVETSVLLPLTEIGLELLPPKGRLKNELTRP</sequence>
<reference evidence="2" key="1">
    <citation type="submission" date="2020-11" db="EMBL/GenBank/DDBJ databases">
        <authorList>
            <person name="Tran Van P."/>
        </authorList>
    </citation>
    <scope>NUCLEOTIDE SEQUENCE</scope>
</reference>
<evidence type="ECO:0000313" key="2">
    <source>
        <dbReference type="EMBL" id="CAD7449979.1"/>
    </source>
</evidence>
<protein>
    <submittedName>
        <fullName evidence="2">Uncharacterized protein</fullName>
    </submittedName>
</protein>
<organism evidence="2">
    <name type="scientific">Timema bartmani</name>
    <dbReference type="NCBI Taxonomy" id="61472"/>
    <lineage>
        <taxon>Eukaryota</taxon>
        <taxon>Metazoa</taxon>
        <taxon>Ecdysozoa</taxon>
        <taxon>Arthropoda</taxon>
        <taxon>Hexapoda</taxon>
        <taxon>Insecta</taxon>
        <taxon>Pterygota</taxon>
        <taxon>Neoptera</taxon>
        <taxon>Polyneoptera</taxon>
        <taxon>Phasmatodea</taxon>
        <taxon>Timematodea</taxon>
        <taxon>Timematoidea</taxon>
        <taxon>Timematidae</taxon>
        <taxon>Timema</taxon>
    </lineage>
</organism>
<gene>
    <name evidence="2" type="ORF">TBIB3V08_LOCUS12251</name>
</gene>
<dbReference type="AlphaFoldDB" id="A0A7R9FAS4"/>
<name>A0A7R9FAS4_9NEOP</name>
<evidence type="ECO:0000256" key="1">
    <source>
        <dbReference type="SAM" id="MobiDB-lite"/>
    </source>
</evidence>
<dbReference type="InterPro" id="IPR011049">
    <property type="entry name" value="Serralysin-like_metalloprot_C"/>
</dbReference>
<dbReference type="EMBL" id="OD573125">
    <property type="protein sequence ID" value="CAD7449979.1"/>
    <property type="molecule type" value="Genomic_DNA"/>
</dbReference>
<dbReference type="Gene3D" id="2.150.10.10">
    <property type="entry name" value="Serralysin-like metalloprotease, C-terminal"/>
    <property type="match status" value="1"/>
</dbReference>
<dbReference type="SUPFAM" id="SSF101967">
    <property type="entry name" value="Adhesin YadA, collagen-binding domain"/>
    <property type="match status" value="1"/>
</dbReference>
<feature type="compositionally biased region" description="Low complexity" evidence="1">
    <location>
        <begin position="1"/>
        <end position="16"/>
    </location>
</feature>
<accession>A0A7R9FAS4</accession>
<feature type="region of interest" description="Disordered" evidence="1">
    <location>
        <begin position="1"/>
        <end position="33"/>
    </location>
</feature>
<proteinExistence type="predicted"/>